<evidence type="ECO:0000259" key="3">
    <source>
        <dbReference type="PROSITE" id="PS50846"/>
    </source>
</evidence>
<protein>
    <submittedName>
        <fullName evidence="5">Heavy metal-associated isoprenylated plant protein 6 isoform X1</fullName>
    </submittedName>
</protein>
<dbReference type="AlphaFoldDB" id="A0A6P5NL87"/>
<dbReference type="Gene3D" id="3.30.70.100">
    <property type="match status" value="1"/>
</dbReference>
<dbReference type="SMR" id="A0A6P5NL87"/>
<evidence type="ECO:0000256" key="2">
    <source>
        <dbReference type="SAM" id="MobiDB-lite"/>
    </source>
</evidence>
<dbReference type="Proteomes" id="UP000515211">
    <property type="component" value="Chromosome 4"/>
</dbReference>
<dbReference type="GeneID" id="107483519"/>
<gene>
    <name evidence="5" type="primary">LOC107483519</name>
</gene>
<evidence type="ECO:0000313" key="5">
    <source>
        <dbReference type="RefSeq" id="XP_020995798.2"/>
    </source>
</evidence>
<name>A0A6P5NL87_ARADU</name>
<reference evidence="5" key="2">
    <citation type="submission" date="2025-08" db="UniProtKB">
        <authorList>
            <consortium name="RefSeq"/>
        </authorList>
    </citation>
    <scope>IDENTIFICATION</scope>
    <source>
        <tissue evidence="5">Whole plant</tissue>
    </source>
</reference>
<dbReference type="Pfam" id="PF00403">
    <property type="entry name" value="HMA"/>
    <property type="match status" value="1"/>
</dbReference>
<dbReference type="SUPFAM" id="SSF55008">
    <property type="entry name" value="HMA, heavy metal-associated domain"/>
    <property type="match status" value="1"/>
</dbReference>
<sequence length="241" mass="27608">MYTSMVPAELQILQKPRVTEVHVRMDCQGCVQKIKKALSGINGIYDLYIDYPQQKITIIGWADPEKILKAIKKTRKIATISNIDLPTDVPQPPPQEEAEPTQQPEPEANSEKAPEPAQEEAPPLPEEPLKGEPPTKVTSPRPPENNNECHCQNPPPSTPETRDVGEVHVMHQHHPYNYVNRYDFGHNYVGYSDRFQYQNRNMPMFLGERPQHVHVTHSYNAYRPSPYVTEYEYVRSPLMSG</sequence>
<dbReference type="GO" id="GO:0046872">
    <property type="term" value="F:metal ion binding"/>
    <property type="evidence" value="ECO:0007669"/>
    <property type="project" value="UniProtKB-KW"/>
</dbReference>
<feature type="region of interest" description="Disordered" evidence="2">
    <location>
        <begin position="82"/>
        <end position="163"/>
    </location>
</feature>
<dbReference type="PROSITE" id="PS50846">
    <property type="entry name" value="HMA_2"/>
    <property type="match status" value="1"/>
</dbReference>
<evidence type="ECO:0000313" key="4">
    <source>
        <dbReference type="Proteomes" id="UP000515211"/>
    </source>
</evidence>
<dbReference type="PANTHER" id="PTHR22814">
    <property type="entry name" value="COPPER TRANSPORT PROTEIN ATOX1-RELATED"/>
    <property type="match status" value="1"/>
</dbReference>
<dbReference type="InterPro" id="IPR036163">
    <property type="entry name" value="HMA_dom_sf"/>
</dbReference>
<feature type="domain" description="HMA" evidence="3">
    <location>
        <begin position="16"/>
        <end position="79"/>
    </location>
</feature>
<reference evidence="4" key="1">
    <citation type="journal article" date="2016" name="Nat. Genet.">
        <title>The genome sequences of Arachis duranensis and Arachis ipaensis, the diploid ancestors of cultivated peanut.</title>
        <authorList>
            <person name="Bertioli D.J."/>
            <person name="Cannon S.B."/>
            <person name="Froenicke L."/>
            <person name="Huang G."/>
            <person name="Farmer A.D."/>
            <person name="Cannon E.K."/>
            <person name="Liu X."/>
            <person name="Gao D."/>
            <person name="Clevenger J."/>
            <person name="Dash S."/>
            <person name="Ren L."/>
            <person name="Moretzsohn M.C."/>
            <person name="Shirasawa K."/>
            <person name="Huang W."/>
            <person name="Vidigal B."/>
            <person name="Abernathy B."/>
            <person name="Chu Y."/>
            <person name="Niederhuth C.E."/>
            <person name="Umale P."/>
            <person name="Araujo A.C."/>
            <person name="Kozik A."/>
            <person name="Kim K.D."/>
            <person name="Burow M.D."/>
            <person name="Varshney R.K."/>
            <person name="Wang X."/>
            <person name="Zhang X."/>
            <person name="Barkley N."/>
            <person name="Guimaraes P.M."/>
            <person name="Isobe S."/>
            <person name="Guo B."/>
            <person name="Liao B."/>
            <person name="Stalker H.T."/>
            <person name="Schmitz R.J."/>
            <person name="Scheffler B.E."/>
            <person name="Leal-Bertioli S.C."/>
            <person name="Xun X."/>
            <person name="Jackson S.A."/>
            <person name="Michelmore R."/>
            <person name="Ozias-Akins P."/>
        </authorList>
    </citation>
    <scope>NUCLEOTIDE SEQUENCE [LARGE SCALE GENOMIC DNA]</scope>
    <source>
        <strain evidence="4">cv. V14167</strain>
    </source>
</reference>
<dbReference type="InterPro" id="IPR006121">
    <property type="entry name" value="HMA_dom"/>
</dbReference>
<organism evidence="4 5">
    <name type="scientific">Arachis duranensis</name>
    <name type="common">Wild peanut</name>
    <dbReference type="NCBI Taxonomy" id="130453"/>
    <lineage>
        <taxon>Eukaryota</taxon>
        <taxon>Viridiplantae</taxon>
        <taxon>Streptophyta</taxon>
        <taxon>Embryophyta</taxon>
        <taxon>Tracheophyta</taxon>
        <taxon>Spermatophyta</taxon>
        <taxon>Magnoliopsida</taxon>
        <taxon>eudicotyledons</taxon>
        <taxon>Gunneridae</taxon>
        <taxon>Pentapetalae</taxon>
        <taxon>rosids</taxon>
        <taxon>fabids</taxon>
        <taxon>Fabales</taxon>
        <taxon>Fabaceae</taxon>
        <taxon>Papilionoideae</taxon>
        <taxon>50 kb inversion clade</taxon>
        <taxon>dalbergioids sensu lato</taxon>
        <taxon>Dalbergieae</taxon>
        <taxon>Pterocarpus clade</taxon>
        <taxon>Arachis</taxon>
    </lineage>
</organism>
<dbReference type="PANTHER" id="PTHR22814:SF320">
    <property type="entry name" value="OS01G0309800 PROTEIN"/>
    <property type="match status" value="1"/>
</dbReference>
<evidence type="ECO:0000256" key="1">
    <source>
        <dbReference type="ARBA" id="ARBA00022723"/>
    </source>
</evidence>
<dbReference type="CDD" id="cd00371">
    <property type="entry name" value="HMA"/>
    <property type="match status" value="1"/>
</dbReference>
<keyword evidence="1" id="KW-0479">Metal-binding</keyword>
<dbReference type="RefSeq" id="XP_020995798.2">
    <property type="nucleotide sequence ID" value="XM_021140139.2"/>
</dbReference>
<proteinExistence type="predicted"/>
<keyword evidence="4" id="KW-1185">Reference proteome</keyword>
<accession>A0A6P5NL87</accession>